<dbReference type="RefSeq" id="XP_067473722.1">
    <property type="nucleotide sequence ID" value="XM_067624646.1"/>
</dbReference>
<accession>A0A1L9U4B4</accession>
<evidence type="ECO:0000256" key="1">
    <source>
        <dbReference type="SAM" id="MobiDB-lite"/>
    </source>
</evidence>
<evidence type="ECO:0000313" key="2">
    <source>
        <dbReference type="EMBL" id="OJJ66472.1"/>
    </source>
</evidence>
<evidence type="ECO:0000313" key="3">
    <source>
        <dbReference type="Proteomes" id="UP000184499"/>
    </source>
</evidence>
<dbReference type="GeneID" id="93577134"/>
<dbReference type="OrthoDB" id="3800389at2759"/>
<gene>
    <name evidence="2" type="ORF">ASPBRDRAFT_417493</name>
</gene>
<proteinExistence type="predicted"/>
<protein>
    <submittedName>
        <fullName evidence="2">Uncharacterized protein</fullName>
    </submittedName>
</protein>
<dbReference type="OMA" id="FPSAHHE"/>
<dbReference type="EMBL" id="KV878698">
    <property type="protein sequence ID" value="OJJ66472.1"/>
    <property type="molecule type" value="Genomic_DNA"/>
</dbReference>
<organism evidence="2 3">
    <name type="scientific">Aspergillus brasiliensis (strain CBS 101740 / IMI 381727 / IBT 21946)</name>
    <dbReference type="NCBI Taxonomy" id="767769"/>
    <lineage>
        <taxon>Eukaryota</taxon>
        <taxon>Fungi</taxon>
        <taxon>Dikarya</taxon>
        <taxon>Ascomycota</taxon>
        <taxon>Pezizomycotina</taxon>
        <taxon>Eurotiomycetes</taxon>
        <taxon>Eurotiomycetidae</taxon>
        <taxon>Eurotiales</taxon>
        <taxon>Aspergillaceae</taxon>
        <taxon>Aspergillus</taxon>
        <taxon>Aspergillus subgen. Circumdati</taxon>
    </lineage>
</organism>
<dbReference type="AlphaFoldDB" id="A0A1L9U4B4"/>
<dbReference type="VEuPathDB" id="FungiDB:ASPBRDRAFT_417493"/>
<reference evidence="3" key="1">
    <citation type="journal article" date="2017" name="Genome Biol.">
        <title>Comparative genomics reveals high biological diversity and specific adaptations in the industrially and medically important fungal genus Aspergillus.</title>
        <authorList>
            <person name="de Vries R.P."/>
            <person name="Riley R."/>
            <person name="Wiebenga A."/>
            <person name="Aguilar-Osorio G."/>
            <person name="Amillis S."/>
            <person name="Uchima C.A."/>
            <person name="Anderluh G."/>
            <person name="Asadollahi M."/>
            <person name="Askin M."/>
            <person name="Barry K."/>
            <person name="Battaglia E."/>
            <person name="Bayram O."/>
            <person name="Benocci T."/>
            <person name="Braus-Stromeyer S.A."/>
            <person name="Caldana C."/>
            <person name="Canovas D."/>
            <person name="Cerqueira G.C."/>
            <person name="Chen F."/>
            <person name="Chen W."/>
            <person name="Choi C."/>
            <person name="Clum A."/>
            <person name="Dos Santos R.A."/>
            <person name="Damasio A.R."/>
            <person name="Diallinas G."/>
            <person name="Emri T."/>
            <person name="Fekete E."/>
            <person name="Flipphi M."/>
            <person name="Freyberg S."/>
            <person name="Gallo A."/>
            <person name="Gournas C."/>
            <person name="Habgood R."/>
            <person name="Hainaut M."/>
            <person name="Harispe M.L."/>
            <person name="Henrissat B."/>
            <person name="Hilden K.S."/>
            <person name="Hope R."/>
            <person name="Hossain A."/>
            <person name="Karabika E."/>
            <person name="Karaffa L."/>
            <person name="Karanyi Z."/>
            <person name="Krasevec N."/>
            <person name="Kuo A."/>
            <person name="Kusch H."/>
            <person name="LaButti K."/>
            <person name="Lagendijk E.L."/>
            <person name="Lapidus A."/>
            <person name="Levasseur A."/>
            <person name="Lindquist E."/>
            <person name="Lipzen A."/>
            <person name="Logrieco A.F."/>
            <person name="MacCabe A."/>
            <person name="Maekelae M.R."/>
            <person name="Malavazi I."/>
            <person name="Melin P."/>
            <person name="Meyer V."/>
            <person name="Mielnichuk N."/>
            <person name="Miskei M."/>
            <person name="Molnar A.P."/>
            <person name="Mule G."/>
            <person name="Ngan C.Y."/>
            <person name="Orejas M."/>
            <person name="Orosz E."/>
            <person name="Ouedraogo J.P."/>
            <person name="Overkamp K.M."/>
            <person name="Park H.-S."/>
            <person name="Perrone G."/>
            <person name="Piumi F."/>
            <person name="Punt P.J."/>
            <person name="Ram A.F."/>
            <person name="Ramon A."/>
            <person name="Rauscher S."/>
            <person name="Record E."/>
            <person name="Riano-Pachon D.M."/>
            <person name="Robert V."/>
            <person name="Roehrig J."/>
            <person name="Ruller R."/>
            <person name="Salamov A."/>
            <person name="Salih N.S."/>
            <person name="Samson R.A."/>
            <person name="Sandor E."/>
            <person name="Sanguinetti M."/>
            <person name="Schuetze T."/>
            <person name="Sepcic K."/>
            <person name="Shelest E."/>
            <person name="Sherlock G."/>
            <person name="Sophianopoulou V."/>
            <person name="Squina F.M."/>
            <person name="Sun H."/>
            <person name="Susca A."/>
            <person name="Todd R.B."/>
            <person name="Tsang A."/>
            <person name="Unkles S.E."/>
            <person name="van de Wiele N."/>
            <person name="van Rossen-Uffink D."/>
            <person name="Oliveira J.V."/>
            <person name="Vesth T.C."/>
            <person name="Visser J."/>
            <person name="Yu J.-H."/>
            <person name="Zhou M."/>
            <person name="Andersen M.R."/>
            <person name="Archer D.B."/>
            <person name="Baker S.E."/>
            <person name="Benoit I."/>
            <person name="Brakhage A.A."/>
            <person name="Braus G.H."/>
            <person name="Fischer R."/>
            <person name="Frisvad J.C."/>
            <person name="Goldman G.H."/>
            <person name="Houbraken J."/>
            <person name="Oakley B."/>
            <person name="Pocsi I."/>
            <person name="Scazzocchio C."/>
            <person name="Seiboth B."/>
            <person name="vanKuyk P.A."/>
            <person name="Wortman J."/>
            <person name="Dyer P.S."/>
            <person name="Grigoriev I.V."/>
        </authorList>
    </citation>
    <scope>NUCLEOTIDE SEQUENCE [LARGE SCALE GENOMIC DNA]</scope>
    <source>
        <strain evidence="3">CBS 101740 / IMI 381727 / IBT 21946</strain>
    </source>
</reference>
<dbReference type="STRING" id="767769.A0A1L9U4B4"/>
<name>A0A1L9U4B4_ASPBC</name>
<feature type="region of interest" description="Disordered" evidence="1">
    <location>
        <begin position="1"/>
        <end position="27"/>
    </location>
</feature>
<keyword evidence="3" id="KW-1185">Reference proteome</keyword>
<dbReference type="Proteomes" id="UP000184499">
    <property type="component" value="Unassembled WGS sequence"/>
</dbReference>
<sequence length="243" mass="26494">MSTSSTSTSTSTTHSPTTPQLPTQPTTLLFPSAHHETTELLQTLTHIRTHLHRAEHLYTQKSVFLDISERKWIETTMADTADAVHALAVVVEPVRVEREVRNQHNHTQYRDGNKEARRKSKRMTMGLGTQLRWVCRDGQRAKVQRGRLMVCYSSLMVVLERLMGVNGDEGGSVGRGDGVMELGEVEVEVQELSGEGEVSSCGSGAAGGEAGLGMKGTGGGLGLDVGDEMRDLLRWRQAKGNGV</sequence>